<dbReference type="KEGG" id="pmak:PMPD1_3283"/>
<accession>A0A6M8UIH2</accession>
<reference evidence="1 2" key="1">
    <citation type="submission" date="2020-06" db="EMBL/GenBank/DDBJ databases">
        <title>Genome sequence of Paramixta manurensis strain PD-1.</title>
        <authorList>
            <person name="Lee C.W."/>
            <person name="Kim J."/>
        </authorList>
    </citation>
    <scope>NUCLEOTIDE SEQUENCE [LARGE SCALE GENOMIC DNA]</scope>
    <source>
        <strain evidence="1 2">PD-1</strain>
    </source>
</reference>
<name>A0A6M8UIH2_9GAMM</name>
<organism evidence="1 2">
    <name type="scientific">Paramixta manurensis</name>
    <dbReference type="NCBI Taxonomy" id="2740817"/>
    <lineage>
        <taxon>Bacteria</taxon>
        <taxon>Pseudomonadati</taxon>
        <taxon>Pseudomonadota</taxon>
        <taxon>Gammaproteobacteria</taxon>
        <taxon>Enterobacterales</taxon>
        <taxon>Erwiniaceae</taxon>
        <taxon>Paramixta</taxon>
    </lineage>
</organism>
<proteinExistence type="predicted"/>
<gene>
    <name evidence="1" type="ORF">PMPD1_3283</name>
</gene>
<keyword evidence="2" id="KW-1185">Reference proteome</keyword>
<dbReference type="InterPro" id="IPR046155">
    <property type="entry name" value="DUF6157"/>
</dbReference>
<dbReference type="EMBL" id="CP054212">
    <property type="protein sequence ID" value="QKJ88207.1"/>
    <property type="molecule type" value="Genomic_DNA"/>
</dbReference>
<evidence type="ECO:0000313" key="1">
    <source>
        <dbReference type="EMBL" id="QKJ88207.1"/>
    </source>
</evidence>
<dbReference type="AlphaFoldDB" id="A0A6M8UIH2"/>
<dbReference type="Proteomes" id="UP000505325">
    <property type="component" value="Chromosome"/>
</dbReference>
<dbReference type="Pfam" id="PF19654">
    <property type="entry name" value="DUF6157"/>
    <property type="match status" value="1"/>
</dbReference>
<sequence length="129" mass="14118">MTMHSTNYRNTLITVSDDCPVTVATRPAKAGTIAERQFAQLSAAPYTLTSDELLLAVENARKGPVTADEFFAKPQACLRASPLVKKHGYGLHHNSESRVALVAMESAEYARLLADASVVKRRGMRSSRR</sequence>
<evidence type="ECO:0000313" key="2">
    <source>
        <dbReference type="Proteomes" id="UP000505325"/>
    </source>
</evidence>
<protein>
    <submittedName>
        <fullName evidence="1">Uncharacterized protein</fullName>
    </submittedName>
</protein>